<dbReference type="PANTHER" id="PTHR23502">
    <property type="entry name" value="MAJOR FACILITATOR SUPERFAMILY"/>
    <property type="match status" value="1"/>
</dbReference>
<dbReference type="SUPFAM" id="SSF103473">
    <property type="entry name" value="MFS general substrate transporter"/>
    <property type="match status" value="1"/>
</dbReference>
<organism evidence="6 7">
    <name type="scientific">Coniophora puteana (strain RWD-64-598)</name>
    <name type="common">Brown rot fungus</name>
    <dbReference type="NCBI Taxonomy" id="741705"/>
    <lineage>
        <taxon>Eukaryota</taxon>
        <taxon>Fungi</taxon>
        <taxon>Dikarya</taxon>
        <taxon>Basidiomycota</taxon>
        <taxon>Agaricomycotina</taxon>
        <taxon>Agaricomycetes</taxon>
        <taxon>Agaricomycetidae</taxon>
        <taxon>Boletales</taxon>
        <taxon>Coniophorineae</taxon>
        <taxon>Coniophoraceae</taxon>
        <taxon>Coniophora</taxon>
    </lineage>
</organism>
<sequence>VPWTVPELATVLFGTSILFVFTSDFTYLIVVDWPIATSVLASNSFIRSSFGFAFPWFAGAMYERLGTAGATALLAGLTTVIAPLPRIDARLRQSSRFAAS</sequence>
<feature type="transmembrane region" description="Helical" evidence="5">
    <location>
        <begin position="12"/>
        <end position="33"/>
    </location>
</feature>
<evidence type="ECO:0000313" key="7">
    <source>
        <dbReference type="Proteomes" id="UP000053558"/>
    </source>
</evidence>
<dbReference type="OMA" id="THCSERM"/>
<keyword evidence="2 5" id="KW-0812">Transmembrane</keyword>
<accession>A0A5M3MMH4</accession>
<feature type="transmembrane region" description="Helical" evidence="5">
    <location>
        <begin position="68"/>
        <end position="87"/>
    </location>
</feature>
<dbReference type="InterPro" id="IPR036259">
    <property type="entry name" value="MFS_trans_sf"/>
</dbReference>
<evidence type="ECO:0000313" key="6">
    <source>
        <dbReference type="EMBL" id="EIW79984.1"/>
    </source>
</evidence>
<dbReference type="PANTHER" id="PTHR23502:SF7">
    <property type="entry name" value="DRUG_PROTON ANTIPORTER YHK8-RELATED"/>
    <property type="match status" value="1"/>
</dbReference>
<feature type="non-terminal residue" evidence="6">
    <location>
        <position position="1"/>
    </location>
</feature>
<evidence type="ECO:0008006" key="8">
    <source>
        <dbReference type="Google" id="ProtNLM"/>
    </source>
</evidence>
<keyword evidence="3 5" id="KW-1133">Transmembrane helix</keyword>
<dbReference type="GO" id="GO:0005886">
    <property type="term" value="C:plasma membrane"/>
    <property type="evidence" value="ECO:0007669"/>
    <property type="project" value="TreeGrafter"/>
</dbReference>
<reference evidence="7" key="1">
    <citation type="journal article" date="2012" name="Science">
        <title>The Paleozoic origin of enzymatic lignin decomposition reconstructed from 31 fungal genomes.</title>
        <authorList>
            <person name="Floudas D."/>
            <person name="Binder M."/>
            <person name="Riley R."/>
            <person name="Barry K."/>
            <person name="Blanchette R.A."/>
            <person name="Henrissat B."/>
            <person name="Martinez A.T."/>
            <person name="Otillar R."/>
            <person name="Spatafora J.W."/>
            <person name="Yadav J.S."/>
            <person name="Aerts A."/>
            <person name="Benoit I."/>
            <person name="Boyd A."/>
            <person name="Carlson A."/>
            <person name="Copeland A."/>
            <person name="Coutinho P.M."/>
            <person name="de Vries R.P."/>
            <person name="Ferreira P."/>
            <person name="Findley K."/>
            <person name="Foster B."/>
            <person name="Gaskell J."/>
            <person name="Glotzer D."/>
            <person name="Gorecki P."/>
            <person name="Heitman J."/>
            <person name="Hesse C."/>
            <person name="Hori C."/>
            <person name="Igarashi K."/>
            <person name="Jurgens J.A."/>
            <person name="Kallen N."/>
            <person name="Kersten P."/>
            <person name="Kohler A."/>
            <person name="Kuees U."/>
            <person name="Kumar T.K.A."/>
            <person name="Kuo A."/>
            <person name="LaButti K."/>
            <person name="Larrondo L.F."/>
            <person name="Lindquist E."/>
            <person name="Ling A."/>
            <person name="Lombard V."/>
            <person name="Lucas S."/>
            <person name="Lundell T."/>
            <person name="Martin R."/>
            <person name="McLaughlin D.J."/>
            <person name="Morgenstern I."/>
            <person name="Morin E."/>
            <person name="Murat C."/>
            <person name="Nagy L.G."/>
            <person name="Nolan M."/>
            <person name="Ohm R.A."/>
            <person name="Patyshakuliyeva A."/>
            <person name="Rokas A."/>
            <person name="Ruiz-Duenas F.J."/>
            <person name="Sabat G."/>
            <person name="Salamov A."/>
            <person name="Samejima M."/>
            <person name="Schmutz J."/>
            <person name="Slot J.C."/>
            <person name="St John F."/>
            <person name="Stenlid J."/>
            <person name="Sun H."/>
            <person name="Sun S."/>
            <person name="Syed K."/>
            <person name="Tsang A."/>
            <person name="Wiebenga A."/>
            <person name="Young D."/>
            <person name="Pisabarro A."/>
            <person name="Eastwood D.C."/>
            <person name="Martin F."/>
            <person name="Cullen D."/>
            <person name="Grigoriev I.V."/>
            <person name="Hibbett D.S."/>
        </authorList>
    </citation>
    <scope>NUCLEOTIDE SEQUENCE [LARGE SCALE GENOMIC DNA]</scope>
    <source>
        <strain evidence="7">RWD-64-598 SS2</strain>
    </source>
</reference>
<protein>
    <recommendedName>
        <fullName evidence="8">Major facilitator superfamily (MFS) profile domain-containing protein</fullName>
    </recommendedName>
</protein>
<evidence type="ECO:0000256" key="1">
    <source>
        <dbReference type="ARBA" id="ARBA00004141"/>
    </source>
</evidence>
<proteinExistence type="predicted"/>
<dbReference type="Proteomes" id="UP000053558">
    <property type="component" value="Unassembled WGS sequence"/>
</dbReference>
<dbReference type="EMBL" id="JH711580">
    <property type="protein sequence ID" value="EIW79984.1"/>
    <property type="molecule type" value="Genomic_DNA"/>
</dbReference>
<comment type="subcellular location">
    <subcellularLocation>
        <location evidence="1">Membrane</location>
        <topology evidence="1">Multi-pass membrane protein</topology>
    </subcellularLocation>
</comment>
<name>A0A5M3MMH4_CONPW</name>
<keyword evidence="7" id="KW-1185">Reference proteome</keyword>
<keyword evidence="4 5" id="KW-0472">Membrane</keyword>
<dbReference type="RefSeq" id="XP_007769755.1">
    <property type="nucleotide sequence ID" value="XM_007771565.1"/>
</dbReference>
<comment type="caution">
    <text evidence="6">The sequence shown here is derived from an EMBL/GenBank/DDBJ whole genome shotgun (WGS) entry which is preliminary data.</text>
</comment>
<evidence type="ECO:0000256" key="5">
    <source>
        <dbReference type="SAM" id="Phobius"/>
    </source>
</evidence>
<feature type="transmembrane region" description="Helical" evidence="5">
    <location>
        <begin position="45"/>
        <end position="62"/>
    </location>
</feature>
<dbReference type="GO" id="GO:0022857">
    <property type="term" value="F:transmembrane transporter activity"/>
    <property type="evidence" value="ECO:0007669"/>
    <property type="project" value="TreeGrafter"/>
</dbReference>
<evidence type="ECO:0000256" key="2">
    <source>
        <dbReference type="ARBA" id="ARBA00022692"/>
    </source>
</evidence>
<dbReference type="KEGG" id="cput:CONPUDRAFT_58506"/>
<dbReference type="AlphaFoldDB" id="A0A5M3MMH4"/>
<dbReference type="GeneID" id="19207948"/>
<gene>
    <name evidence="6" type="ORF">CONPUDRAFT_58506</name>
</gene>
<evidence type="ECO:0000256" key="4">
    <source>
        <dbReference type="ARBA" id="ARBA00023136"/>
    </source>
</evidence>
<evidence type="ECO:0000256" key="3">
    <source>
        <dbReference type="ARBA" id="ARBA00022989"/>
    </source>
</evidence>